<protein>
    <recommendedName>
        <fullName evidence="3">Sulfotransferase</fullName>
    </recommendedName>
</protein>
<evidence type="ECO:0000313" key="1">
    <source>
        <dbReference type="EMBL" id="UGS35133.1"/>
    </source>
</evidence>
<dbReference type="AlphaFoldDB" id="A0A9E6XVD9"/>
<evidence type="ECO:0000313" key="2">
    <source>
        <dbReference type="Proteomes" id="UP001162834"/>
    </source>
</evidence>
<name>A0A9E6XVD9_9ACTN</name>
<proteinExistence type="predicted"/>
<sequence length="296" mass="33442">MFDDVEAFCVFIGHTRSGHSLVGSLLDAHHEAVIAHEEQVFQVVASLPALRARAGRQLELFGHVKRATRREIKLAMNGVRGPTGHLQTRQREALLRDLIRVSETQAELGRPGWRLSPDGQPSMTSYKVPGGFQGTYTQLRVIGTKRGQETPVAWQTNPAIFDDLETLVRAPVRLVHVYRNPWDNIASMGRAAGDKAPQRYFSRVRLIADIKALGRWPMLDIRHEDVVADPESETRRLFGWFGLDAPANLVSACASIVDDKPNPSRMTRQWRSGEVRKIAAWMRDVPWLADYPNRPW</sequence>
<dbReference type="KEGG" id="sbae:DSM104329_01518"/>
<dbReference type="Gene3D" id="3.40.50.300">
    <property type="entry name" value="P-loop containing nucleotide triphosphate hydrolases"/>
    <property type="match status" value="1"/>
</dbReference>
<dbReference type="InterPro" id="IPR027417">
    <property type="entry name" value="P-loop_NTPase"/>
</dbReference>
<dbReference type="EMBL" id="CP087164">
    <property type="protein sequence ID" value="UGS35133.1"/>
    <property type="molecule type" value="Genomic_DNA"/>
</dbReference>
<keyword evidence="2" id="KW-1185">Reference proteome</keyword>
<dbReference type="Proteomes" id="UP001162834">
    <property type="component" value="Chromosome"/>
</dbReference>
<gene>
    <name evidence="1" type="ORF">DSM104329_01518</name>
</gene>
<dbReference type="SUPFAM" id="SSF52540">
    <property type="entry name" value="P-loop containing nucleoside triphosphate hydrolases"/>
    <property type="match status" value="1"/>
</dbReference>
<organism evidence="1 2">
    <name type="scientific">Capillimicrobium parvum</name>
    <dbReference type="NCBI Taxonomy" id="2884022"/>
    <lineage>
        <taxon>Bacteria</taxon>
        <taxon>Bacillati</taxon>
        <taxon>Actinomycetota</taxon>
        <taxon>Thermoleophilia</taxon>
        <taxon>Solirubrobacterales</taxon>
        <taxon>Capillimicrobiaceae</taxon>
        <taxon>Capillimicrobium</taxon>
    </lineage>
</organism>
<evidence type="ECO:0008006" key="3">
    <source>
        <dbReference type="Google" id="ProtNLM"/>
    </source>
</evidence>
<dbReference type="RefSeq" id="WP_259314790.1">
    <property type="nucleotide sequence ID" value="NZ_CP087164.1"/>
</dbReference>
<accession>A0A9E6XVD9</accession>
<dbReference type="Pfam" id="PF13469">
    <property type="entry name" value="Sulfotransfer_3"/>
    <property type="match status" value="1"/>
</dbReference>
<reference evidence="1" key="1">
    <citation type="journal article" date="2022" name="Int. J. Syst. Evol. Microbiol.">
        <title>Pseudomonas aegrilactucae sp. nov. and Pseudomonas morbosilactucae sp. nov., pathogens causing bacterial rot of lettuce in Japan.</title>
        <authorList>
            <person name="Sawada H."/>
            <person name="Fujikawa T."/>
            <person name="Satou M."/>
        </authorList>
    </citation>
    <scope>NUCLEOTIDE SEQUENCE</scope>
    <source>
        <strain evidence="1">0166_1</strain>
    </source>
</reference>